<reference evidence="1 2" key="1">
    <citation type="submission" date="2011-07" db="EMBL/GenBank/DDBJ databases">
        <title>Genome Sequence of Propionibacterium acnes SK182B-JCVI.</title>
        <authorList>
            <person name="Durkin A.S."/>
            <person name="Madupu R."/>
            <person name="Hostetler J."/>
            <person name="Radune D."/>
            <person name="Torralba M."/>
            <person name="Methe B."/>
            <person name="Sutton G."/>
            <person name="Strausberg R.L."/>
            <person name="Nelson K.E."/>
        </authorList>
    </citation>
    <scope>NUCLEOTIDE SEQUENCE [LARGE SCALE GENOMIC DNA]</scope>
    <source>
        <strain evidence="1 2">SK182B-JCVI</strain>
    </source>
</reference>
<accession>F9NWP1</accession>
<dbReference type="Proteomes" id="UP000007832">
    <property type="component" value="Unassembled WGS sequence"/>
</dbReference>
<comment type="caution">
    <text evidence="1">The sequence shown here is derived from an EMBL/GenBank/DDBJ whole genome shotgun (WGS) entry which is preliminary data.</text>
</comment>
<proteinExistence type="predicted"/>
<sequence>MEAERSVAAETITRGASPSCRIHHSTAYLTLIRNSEDPLRS</sequence>
<gene>
    <name evidence="1" type="ORF">HMPREF1162_1409</name>
</gene>
<dbReference type="EMBL" id="AFUN01000035">
    <property type="protein sequence ID" value="EGR96614.1"/>
    <property type="molecule type" value="Genomic_DNA"/>
</dbReference>
<organism evidence="1 2">
    <name type="scientific">[Propionibacterium] namnetense SK182B-JCVI</name>
    <dbReference type="NCBI Taxonomy" id="1051006"/>
    <lineage>
        <taxon>Bacteria</taxon>
        <taxon>Bacillati</taxon>
        <taxon>Actinomycetota</taxon>
        <taxon>Actinomycetes</taxon>
        <taxon>Propionibacteriales</taxon>
        <taxon>Propionibacteriaceae</taxon>
        <taxon>Cutibacterium</taxon>
    </lineage>
</organism>
<name>F9NWP1_9ACTN</name>
<protein>
    <submittedName>
        <fullName evidence="1">Uncharacterized protein</fullName>
    </submittedName>
</protein>
<evidence type="ECO:0000313" key="2">
    <source>
        <dbReference type="Proteomes" id="UP000007832"/>
    </source>
</evidence>
<evidence type="ECO:0000313" key="1">
    <source>
        <dbReference type="EMBL" id="EGR96614.1"/>
    </source>
</evidence>
<dbReference type="AlphaFoldDB" id="F9NWP1"/>